<dbReference type="CDD" id="cd00130">
    <property type="entry name" value="PAS"/>
    <property type="match status" value="1"/>
</dbReference>
<gene>
    <name evidence="5" type="ORF">GTP46_08255</name>
</gene>
<dbReference type="InterPro" id="IPR000160">
    <property type="entry name" value="GGDEF_dom"/>
</dbReference>
<dbReference type="GO" id="GO:0006355">
    <property type="term" value="P:regulation of DNA-templated transcription"/>
    <property type="evidence" value="ECO:0007669"/>
    <property type="project" value="InterPro"/>
</dbReference>
<keyword evidence="6" id="KW-1185">Reference proteome</keyword>
<dbReference type="SMART" id="SM00267">
    <property type="entry name" value="GGDEF"/>
    <property type="match status" value="1"/>
</dbReference>
<dbReference type="Pfam" id="PF00989">
    <property type="entry name" value="PAS"/>
    <property type="match status" value="1"/>
</dbReference>
<name>A0A6L8K5H8_9BURK</name>
<dbReference type="GO" id="GO:1902201">
    <property type="term" value="P:negative regulation of bacterial-type flagellum-dependent cell motility"/>
    <property type="evidence" value="ECO:0007669"/>
    <property type="project" value="TreeGrafter"/>
</dbReference>
<evidence type="ECO:0000313" key="5">
    <source>
        <dbReference type="EMBL" id="MYM22636.1"/>
    </source>
</evidence>
<dbReference type="Proteomes" id="UP000479335">
    <property type="component" value="Unassembled WGS sequence"/>
</dbReference>
<dbReference type="SUPFAM" id="SSF55785">
    <property type="entry name" value="PYP-like sensor domain (PAS domain)"/>
    <property type="match status" value="1"/>
</dbReference>
<organism evidence="5 6">
    <name type="scientific">Duganella flavida</name>
    <dbReference type="NCBI Taxonomy" id="2692175"/>
    <lineage>
        <taxon>Bacteria</taxon>
        <taxon>Pseudomonadati</taxon>
        <taxon>Pseudomonadota</taxon>
        <taxon>Betaproteobacteria</taxon>
        <taxon>Burkholderiales</taxon>
        <taxon>Oxalobacteraceae</taxon>
        <taxon>Telluria group</taxon>
        <taxon>Duganella</taxon>
    </lineage>
</organism>
<dbReference type="InterPro" id="IPR013767">
    <property type="entry name" value="PAS_fold"/>
</dbReference>
<dbReference type="NCBIfam" id="TIGR00254">
    <property type="entry name" value="GGDEF"/>
    <property type="match status" value="1"/>
</dbReference>
<dbReference type="PROSITE" id="PS50887">
    <property type="entry name" value="GGDEF"/>
    <property type="match status" value="1"/>
</dbReference>
<dbReference type="PANTHER" id="PTHR45138">
    <property type="entry name" value="REGULATORY COMPONENTS OF SENSORY TRANSDUCTION SYSTEM"/>
    <property type="match status" value="1"/>
</dbReference>
<dbReference type="NCBIfam" id="TIGR00229">
    <property type="entry name" value="sensory_box"/>
    <property type="match status" value="1"/>
</dbReference>
<dbReference type="Pfam" id="PF00990">
    <property type="entry name" value="GGDEF"/>
    <property type="match status" value="1"/>
</dbReference>
<proteinExistence type="predicted"/>
<dbReference type="GO" id="GO:0052621">
    <property type="term" value="F:diguanylate cyclase activity"/>
    <property type="evidence" value="ECO:0007669"/>
    <property type="project" value="UniProtKB-EC"/>
</dbReference>
<evidence type="ECO:0000313" key="6">
    <source>
        <dbReference type="Proteomes" id="UP000479335"/>
    </source>
</evidence>
<dbReference type="InterPro" id="IPR035965">
    <property type="entry name" value="PAS-like_dom_sf"/>
</dbReference>
<feature type="domain" description="GGDEF" evidence="4">
    <location>
        <begin position="176"/>
        <end position="309"/>
    </location>
</feature>
<dbReference type="Gene3D" id="3.30.70.270">
    <property type="match status" value="1"/>
</dbReference>
<dbReference type="RefSeq" id="WP_161006135.1">
    <property type="nucleotide sequence ID" value="NZ_WWCN01000004.1"/>
</dbReference>
<dbReference type="InterPro" id="IPR029787">
    <property type="entry name" value="Nucleotide_cyclase"/>
</dbReference>
<dbReference type="PANTHER" id="PTHR45138:SF9">
    <property type="entry name" value="DIGUANYLATE CYCLASE DGCM-RELATED"/>
    <property type="match status" value="1"/>
</dbReference>
<evidence type="ECO:0000259" key="3">
    <source>
        <dbReference type="PROSITE" id="PS50112"/>
    </source>
</evidence>
<protein>
    <recommendedName>
        <fullName evidence="1">diguanylate cyclase</fullName>
        <ecNumber evidence="1">2.7.7.65</ecNumber>
    </recommendedName>
</protein>
<dbReference type="InterPro" id="IPR050469">
    <property type="entry name" value="Diguanylate_Cyclase"/>
</dbReference>
<dbReference type="SMART" id="SM00091">
    <property type="entry name" value="PAS"/>
    <property type="match status" value="1"/>
</dbReference>
<dbReference type="GO" id="GO:0043709">
    <property type="term" value="P:cell adhesion involved in single-species biofilm formation"/>
    <property type="evidence" value="ECO:0007669"/>
    <property type="project" value="TreeGrafter"/>
</dbReference>
<dbReference type="InterPro" id="IPR043128">
    <property type="entry name" value="Rev_trsase/Diguanyl_cyclase"/>
</dbReference>
<dbReference type="PROSITE" id="PS50112">
    <property type="entry name" value="PAS"/>
    <property type="match status" value="1"/>
</dbReference>
<comment type="caution">
    <text evidence="5">The sequence shown here is derived from an EMBL/GenBank/DDBJ whole genome shotgun (WGS) entry which is preliminary data.</text>
</comment>
<dbReference type="SUPFAM" id="SSF55073">
    <property type="entry name" value="Nucleotide cyclase"/>
    <property type="match status" value="1"/>
</dbReference>
<accession>A0A6L8K5H8</accession>
<sequence length="309" mass="33644">MSTVSDLPFQLQLRLLDDALDGIVIVDQQSLIRYVNRSMEVLTGFSRSELYGRSLDVLIPDDGISPHSEKIAKFMTGGRPSAILGHVRELQILLRSGETCAVEMKAVDLGSCNSRRFFGAFMSDIRERKSMEARNAGLLALLEQQALSDSLTGLLNRRAFEKEAIAAVLRSARSSAPITVGIADVDHFKNINDQYGHAVGDALLKAVAAAMRSVARDTDIVARMGGEEFGLLFPNASIEQARQAAERIREAVALIRLPLDDKIYVQVTISIGLSRLVGCKSVDQALVAADQALYSAKNKGRNRIEVSDG</sequence>
<dbReference type="EC" id="2.7.7.65" evidence="1"/>
<dbReference type="GO" id="GO:0005886">
    <property type="term" value="C:plasma membrane"/>
    <property type="evidence" value="ECO:0007669"/>
    <property type="project" value="TreeGrafter"/>
</dbReference>
<dbReference type="EMBL" id="WWCN01000004">
    <property type="protein sequence ID" value="MYM22636.1"/>
    <property type="molecule type" value="Genomic_DNA"/>
</dbReference>
<dbReference type="Gene3D" id="3.30.450.20">
    <property type="entry name" value="PAS domain"/>
    <property type="match status" value="1"/>
</dbReference>
<evidence type="ECO:0000256" key="2">
    <source>
        <dbReference type="ARBA" id="ARBA00034247"/>
    </source>
</evidence>
<evidence type="ECO:0000256" key="1">
    <source>
        <dbReference type="ARBA" id="ARBA00012528"/>
    </source>
</evidence>
<dbReference type="AlphaFoldDB" id="A0A6L8K5H8"/>
<dbReference type="InterPro" id="IPR000014">
    <property type="entry name" value="PAS"/>
</dbReference>
<feature type="domain" description="PAS" evidence="3">
    <location>
        <begin position="14"/>
        <end position="62"/>
    </location>
</feature>
<reference evidence="5 6" key="1">
    <citation type="submission" date="2019-12" db="EMBL/GenBank/DDBJ databases">
        <title>Novel species isolated from a subtropical stream in China.</title>
        <authorList>
            <person name="Lu H."/>
        </authorList>
    </citation>
    <scope>NUCLEOTIDE SEQUENCE [LARGE SCALE GENOMIC DNA]</scope>
    <source>
        <strain evidence="5 6">FT135W</strain>
    </source>
</reference>
<evidence type="ECO:0000259" key="4">
    <source>
        <dbReference type="PROSITE" id="PS50887"/>
    </source>
</evidence>
<dbReference type="CDD" id="cd01949">
    <property type="entry name" value="GGDEF"/>
    <property type="match status" value="1"/>
</dbReference>
<comment type="catalytic activity">
    <reaction evidence="2">
        <text>2 GTP = 3',3'-c-di-GMP + 2 diphosphate</text>
        <dbReference type="Rhea" id="RHEA:24898"/>
        <dbReference type="ChEBI" id="CHEBI:33019"/>
        <dbReference type="ChEBI" id="CHEBI:37565"/>
        <dbReference type="ChEBI" id="CHEBI:58805"/>
        <dbReference type="EC" id="2.7.7.65"/>
    </reaction>
</comment>
<dbReference type="FunFam" id="3.30.70.270:FF:000001">
    <property type="entry name" value="Diguanylate cyclase domain protein"/>
    <property type="match status" value="1"/>
</dbReference>